<keyword evidence="1" id="KW-1133">Transmembrane helix</keyword>
<protein>
    <submittedName>
        <fullName evidence="3">FHA domain-containing protein</fullName>
    </submittedName>
</protein>
<accession>A0A1M4VBL1</accession>
<dbReference type="PANTHER" id="PTHR23308">
    <property type="entry name" value="NUCLEAR INHIBITOR OF PROTEIN PHOSPHATASE-1"/>
    <property type="match status" value="1"/>
</dbReference>
<evidence type="ECO:0000256" key="1">
    <source>
        <dbReference type="SAM" id="Phobius"/>
    </source>
</evidence>
<dbReference type="Proteomes" id="UP000184423">
    <property type="component" value="Unassembled WGS sequence"/>
</dbReference>
<organism evidence="3 4">
    <name type="scientific">Caloramator proteoclasticus DSM 10124</name>
    <dbReference type="NCBI Taxonomy" id="1121262"/>
    <lineage>
        <taxon>Bacteria</taxon>
        <taxon>Bacillati</taxon>
        <taxon>Bacillota</taxon>
        <taxon>Clostridia</taxon>
        <taxon>Eubacteriales</taxon>
        <taxon>Clostridiaceae</taxon>
        <taxon>Caloramator</taxon>
    </lineage>
</organism>
<dbReference type="SUPFAM" id="SSF49879">
    <property type="entry name" value="SMAD/FHA domain"/>
    <property type="match status" value="1"/>
</dbReference>
<sequence length="139" mass="16026">MVRYVSTALKFIIIAIIYVIIFRIIRLMYIDLKRKGRLKEDMDLALEVLDAPEDINISRGSVYPIRDSITIGRKEDNSIVIEDAYVSNYHAKIILEDDIYIKDLDSTNGTYVNGKRIDRLTKISEGDLIEIGRITFKVI</sequence>
<evidence type="ECO:0000259" key="2">
    <source>
        <dbReference type="PROSITE" id="PS50006"/>
    </source>
</evidence>
<evidence type="ECO:0000313" key="3">
    <source>
        <dbReference type="EMBL" id="SHE66228.1"/>
    </source>
</evidence>
<gene>
    <name evidence="3" type="ORF">SAMN02746091_00853</name>
</gene>
<keyword evidence="1" id="KW-0472">Membrane</keyword>
<dbReference type="RefSeq" id="WP_073248052.1">
    <property type="nucleotide sequence ID" value="NZ_FQVG01000011.1"/>
</dbReference>
<feature type="transmembrane region" description="Helical" evidence="1">
    <location>
        <begin position="12"/>
        <end position="29"/>
    </location>
</feature>
<proteinExistence type="predicted"/>
<dbReference type="Pfam" id="PF00498">
    <property type="entry name" value="FHA"/>
    <property type="match status" value="1"/>
</dbReference>
<dbReference type="Gene3D" id="2.60.200.20">
    <property type="match status" value="1"/>
</dbReference>
<evidence type="ECO:0000313" key="4">
    <source>
        <dbReference type="Proteomes" id="UP000184423"/>
    </source>
</evidence>
<dbReference type="PROSITE" id="PS50006">
    <property type="entry name" value="FHA_DOMAIN"/>
    <property type="match status" value="1"/>
</dbReference>
<keyword evidence="1" id="KW-0812">Transmembrane</keyword>
<dbReference type="CDD" id="cd00060">
    <property type="entry name" value="FHA"/>
    <property type="match status" value="1"/>
</dbReference>
<reference evidence="4" key="1">
    <citation type="submission" date="2016-11" db="EMBL/GenBank/DDBJ databases">
        <authorList>
            <person name="Varghese N."/>
            <person name="Submissions S."/>
        </authorList>
    </citation>
    <scope>NUCLEOTIDE SEQUENCE [LARGE SCALE GENOMIC DNA]</scope>
    <source>
        <strain evidence="4">DSM 10124</strain>
    </source>
</reference>
<keyword evidence="4" id="KW-1185">Reference proteome</keyword>
<name>A0A1M4VBL1_9CLOT</name>
<dbReference type="InterPro" id="IPR000253">
    <property type="entry name" value="FHA_dom"/>
</dbReference>
<feature type="domain" description="FHA" evidence="2">
    <location>
        <begin position="69"/>
        <end position="117"/>
    </location>
</feature>
<dbReference type="InterPro" id="IPR008984">
    <property type="entry name" value="SMAD_FHA_dom_sf"/>
</dbReference>
<dbReference type="InterPro" id="IPR050923">
    <property type="entry name" value="Cell_Proc_Reg/RNA_Proc"/>
</dbReference>
<dbReference type="EMBL" id="FQVG01000011">
    <property type="protein sequence ID" value="SHE66228.1"/>
    <property type="molecule type" value="Genomic_DNA"/>
</dbReference>
<dbReference type="AlphaFoldDB" id="A0A1M4VBL1"/>
<dbReference type="SMART" id="SM00240">
    <property type="entry name" value="FHA"/>
    <property type="match status" value="1"/>
</dbReference>